<gene>
    <name evidence="1" type="ORF">SAMN06265795_12735</name>
</gene>
<reference evidence="1 2" key="1">
    <citation type="submission" date="2017-06" db="EMBL/GenBank/DDBJ databases">
        <authorList>
            <person name="Kim H.J."/>
            <person name="Triplett B.A."/>
        </authorList>
    </citation>
    <scope>NUCLEOTIDE SEQUENCE [LARGE SCALE GENOMIC DNA]</scope>
    <source>
        <strain evidence="1 2">U15</strain>
    </source>
</reference>
<dbReference type="Proteomes" id="UP000198284">
    <property type="component" value="Unassembled WGS sequence"/>
</dbReference>
<sequence length="93" mass="9611">MSTLIIEDIPARREMGTDQLAAVRGGYAAPAALDALGGLGKVADVNINISQNIQQLQNVQVNALNNVGVIGAGFVMPKLEVSPSQWANAGIAL</sequence>
<name>A0A239LYL8_9BURK</name>
<dbReference type="AlphaFoldDB" id="A0A239LYL8"/>
<evidence type="ECO:0000313" key="1">
    <source>
        <dbReference type="EMBL" id="SNT34893.1"/>
    </source>
</evidence>
<dbReference type="EMBL" id="FZOT01000027">
    <property type="protein sequence ID" value="SNT34893.1"/>
    <property type="molecule type" value="Genomic_DNA"/>
</dbReference>
<accession>A0A239LYL8</accession>
<evidence type="ECO:0000313" key="2">
    <source>
        <dbReference type="Proteomes" id="UP000198284"/>
    </source>
</evidence>
<protein>
    <submittedName>
        <fullName evidence="1">Uncharacterized protein</fullName>
    </submittedName>
</protein>
<dbReference type="RefSeq" id="WP_089401680.1">
    <property type="nucleotide sequence ID" value="NZ_FZOT01000027.1"/>
</dbReference>
<organism evidence="1 2">
    <name type="scientific">Noviherbaspirillum humi</name>
    <dbReference type="NCBI Taxonomy" id="1688639"/>
    <lineage>
        <taxon>Bacteria</taxon>
        <taxon>Pseudomonadati</taxon>
        <taxon>Pseudomonadota</taxon>
        <taxon>Betaproteobacteria</taxon>
        <taxon>Burkholderiales</taxon>
        <taxon>Oxalobacteraceae</taxon>
        <taxon>Noviherbaspirillum</taxon>
    </lineage>
</organism>
<keyword evidence="2" id="KW-1185">Reference proteome</keyword>
<proteinExistence type="predicted"/>